<name>A0A8T1TKY2_9STRA</name>
<proteinExistence type="predicted"/>
<reference evidence="1" key="1">
    <citation type="submission" date="2021-01" db="EMBL/GenBank/DDBJ databases">
        <title>Phytophthora aleatoria, a newly-described species from Pinus radiata is distinct from Phytophthora cactorum isolates based on comparative genomics.</title>
        <authorList>
            <person name="Mcdougal R."/>
            <person name="Panda P."/>
            <person name="Williams N."/>
            <person name="Studholme D.J."/>
        </authorList>
    </citation>
    <scope>NUCLEOTIDE SEQUENCE</scope>
    <source>
        <strain evidence="1">NZFS 3830</strain>
    </source>
</reference>
<organism evidence="1 2">
    <name type="scientific">Phytophthora cactorum</name>
    <dbReference type="NCBI Taxonomy" id="29920"/>
    <lineage>
        <taxon>Eukaryota</taxon>
        <taxon>Sar</taxon>
        <taxon>Stramenopiles</taxon>
        <taxon>Oomycota</taxon>
        <taxon>Peronosporomycetes</taxon>
        <taxon>Peronosporales</taxon>
        <taxon>Peronosporaceae</taxon>
        <taxon>Phytophthora</taxon>
    </lineage>
</organism>
<dbReference type="OrthoDB" id="129771at2759"/>
<dbReference type="EMBL" id="JAENGZ010003372">
    <property type="protein sequence ID" value="KAG6941686.1"/>
    <property type="molecule type" value="Genomic_DNA"/>
</dbReference>
<dbReference type="AlphaFoldDB" id="A0A8T1TKY2"/>
<sequence length="136" mass="15861">MKKAHTSVTNYLPELPKRTFIDRTEFNHALADYTAEHYLCFRVRSSETRAKHNMYMNSFRHGITQLPPKMTYNFKRMYAVVVDGQAKWQVSVAPGSEISLHNHKANKRIYDSYHGAKSELLSHLMMLLSCDLEFYG</sequence>
<evidence type="ECO:0000313" key="2">
    <source>
        <dbReference type="Proteomes" id="UP000688947"/>
    </source>
</evidence>
<evidence type="ECO:0000313" key="1">
    <source>
        <dbReference type="EMBL" id="KAG6941686.1"/>
    </source>
</evidence>
<gene>
    <name evidence="1" type="ORF">JG687_00019495</name>
</gene>
<protein>
    <submittedName>
        <fullName evidence="1">Uncharacterized protein</fullName>
    </submittedName>
</protein>
<comment type="caution">
    <text evidence="1">The sequence shown here is derived from an EMBL/GenBank/DDBJ whole genome shotgun (WGS) entry which is preliminary data.</text>
</comment>
<dbReference type="Proteomes" id="UP000688947">
    <property type="component" value="Unassembled WGS sequence"/>
</dbReference>
<accession>A0A8T1TKY2</accession>